<dbReference type="AlphaFoldDB" id="A0A8S2G5U1"/>
<gene>
    <name evidence="1" type="ORF">OVA965_LOCUS43580</name>
    <name evidence="2" type="ORF">TMI583_LOCUS45902</name>
</gene>
<comment type="caution">
    <text evidence="1">The sequence shown here is derived from an EMBL/GenBank/DDBJ whole genome shotgun (WGS) entry which is preliminary data.</text>
</comment>
<evidence type="ECO:0000313" key="3">
    <source>
        <dbReference type="Proteomes" id="UP000677228"/>
    </source>
</evidence>
<dbReference type="Proteomes" id="UP000682733">
    <property type="component" value="Unassembled WGS sequence"/>
</dbReference>
<feature type="non-terminal residue" evidence="1">
    <location>
        <position position="161"/>
    </location>
</feature>
<name>A0A8S2G5U1_9BILA</name>
<reference evidence="1" key="1">
    <citation type="submission" date="2021-02" db="EMBL/GenBank/DDBJ databases">
        <authorList>
            <person name="Nowell W R."/>
        </authorList>
    </citation>
    <scope>NUCLEOTIDE SEQUENCE</scope>
</reference>
<sequence length="161" mass="18276">MTATDATNSLLASKRTIFSPSVPVAILEDFVVIWLDPVFDNTNECLLYTSSTKNEKIFLIALGETGVPLLQNSPQILSIFIFCGKTEKHGQWSRSYSHIHGIFTELNAWLNNLEDDALLHKVDMTSMSMLNVNATEVSVRDLKVQNAWFTWFRLLIDILLR</sequence>
<protein>
    <submittedName>
        <fullName evidence="1">Uncharacterized protein</fullName>
    </submittedName>
</protein>
<organism evidence="1 3">
    <name type="scientific">Didymodactylos carnosus</name>
    <dbReference type="NCBI Taxonomy" id="1234261"/>
    <lineage>
        <taxon>Eukaryota</taxon>
        <taxon>Metazoa</taxon>
        <taxon>Spiralia</taxon>
        <taxon>Gnathifera</taxon>
        <taxon>Rotifera</taxon>
        <taxon>Eurotatoria</taxon>
        <taxon>Bdelloidea</taxon>
        <taxon>Philodinida</taxon>
        <taxon>Philodinidae</taxon>
        <taxon>Didymodactylos</taxon>
    </lineage>
</organism>
<dbReference type="EMBL" id="CAJNOK010058111">
    <property type="protein sequence ID" value="CAF1628318.1"/>
    <property type="molecule type" value="Genomic_DNA"/>
</dbReference>
<dbReference type="Proteomes" id="UP000677228">
    <property type="component" value="Unassembled WGS sequence"/>
</dbReference>
<evidence type="ECO:0000313" key="1">
    <source>
        <dbReference type="EMBL" id="CAF1628318.1"/>
    </source>
</evidence>
<accession>A0A8S2G5U1</accession>
<proteinExistence type="predicted"/>
<evidence type="ECO:0000313" key="2">
    <source>
        <dbReference type="EMBL" id="CAF4452860.1"/>
    </source>
</evidence>
<dbReference type="EMBL" id="CAJOBA010083567">
    <property type="protein sequence ID" value="CAF4452860.1"/>
    <property type="molecule type" value="Genomic_DNA"/>
</dbReference>